<evidence type="ECO:0000256" key="1">
    <source>
        <dbReference type="SAM" id="Phobius"/>
    </source>
</evidence>
<accession>A0A497JI87</accession>
<dbReference type="Proteomes" id="UP000277633">
    <property type="component" value="Unassembled WGS sequence"/>
</dbReference>
<reference evidence="2 3" key="1">
    <citation type="submission" date="2018-06" db="EMBL/GenBank/DDBJ databases">
        <title>Extensive metabolic versatility and redundancy in microbially diverse, dynamic hydrothermal sediments.</title>
        <authorList>
            <person name="Dombrowski N."/>
            <person name="Teske A."/>
            <person name="Baker B.J."/>
        </authorList>
    </citation>
    <scope>NUCLEOTIDE SEQUENCE [LARGE SCALE GENOMIC DNA]</scope>
    <source>
        <strain evidence="2">B9_G13</strain>
    </source>
</reference>
<keyword evidence="1" id="KW-1133">Transmembrane helix</keyword>
<feature type="transmembrane region" description="Helical" evidence="1">
    <location>
        <begin position="62"/>
        <end position="79"/>
    </location>
</feature>
<feature type="transmembrane region" description="Helical" evidence="1">
    <location>
        <begin position="29"/>
        <end position="55"/>
    </location>
</feature>
<evidence type="ECO:0000313" key="3">
    <source>
        <dbReference type="Proteomes" id="UP000277633"/>
    </source>
</evidence>
<evidence type="ECO:0000313" key="2">
    <source>
        <dbReference type="EMBL" id="RLG69431.1"/>
    </source>
</evidence>
<dbReference type="EMBL" id="QMWO01000079">
    <property type="protein sequence ID" value="RLG69431.1"/>
    <property type="molecule type" value="Genomic_DNA"/>
</dbReference>
<protein>
    <submittedName>
        <fullName evidence="2">Uncharacterized protein</fullName>
    </submittedName>
</protein>
<name>A0A497JI87_9ARCH</name>
<keyword evidence="1" id="KW-0812">Transmembrane</keyword>
<gene>
    <name evidence="2" type="ORF">DRO07_02360</name>
</gene>
<proteinExistence type="predicted"/>
<comment type="caution">
    <text evidence="2">The sequence shown here is derived from an EMBL/GenBank/DDBJ whole genome shotgun (WGS) entry which is preliminary data.</text>
</comment>
<organism evidence="2 3">
    <name type="scientific">Candidatus Iainarchaeum sp</name>
    <dbReference type="NCBI Taxonomy" id="3101447"/>
    <lineage>
        <taxon>Archaea</taxon>
        <taxon>Candidatus Iainarchaeota</taxon>
        <taxon>Candidatus Iainarchaeia</taxon>
        <taxon>Candidatus Iainarchaeales</taxon>
        <taxon>Candidatus Iainarchaeaceae</taxon>
        <taxon>Candidatus Iainarchaeum</taxon>
    </lineage>
</organism>
<keyword evidence="1" id="KW-0472">Membrane</keyword>
<dbReference type="AlphaFoldDB" id="A0A497JI87"/>
<sequence length="106" mass="11652">MDALTLTIALILIMLFIQFDQNWLVFGTAIVVILSTRSLSTTLVLLLAVFIMYATKGTAKEFWPLIIMGLIVLALVLSLKERPRQPEYYGPEMGDLGGLMGGGEGF</sequence>